<dbReference type="EMBL" id="DS636212">
    <property type="protein sequence ID" value="EEC01532.1"/>
    <property type="molecule type" value="Genomic_DNA"/>
</dbReference>
<dbReference type="EnsemblMetazoa" id="ISCW015898-RA">
    <property type="protein sequence ID" value="ISCW015898-PA"/>
    <property type="gene ID" value="ISCW015898"/>
</dbReference>
<sequence>MPGTPGICSITESSLLLLPGPVVIAVVDVVNPEPRLPPPASGVRGTSRDVNGSEDRRRGDSVAEGPRPPRPSGAVLSRKVRSPAGIKSRIFNAHQLPSLPFTHLR</sequence>
<gene>
    <name evidence="3" type="ORF">IscW_ISCW015898</name>
</gene>
<dbReference type="EMBL" id="ABJB010972479">
    <property type="status" value="NOT_ANNOTATED_CDS"/>
    <property type="molecule type" value="Genomic_DNA"/>
</dbReference>
<evidence type="ECO:0000313" key="3">
    <source>
        <dbReference type="EMBL" id="EEC01532.1"/>
    </source>
</evidence>
<name>B7P4L0_IXOSC</name>
<dbReference type="PaxDb" id="6945-B7P4L0"/>
<dbReference type="HOGENOM" id="CLU_2239491_0_0_1"/>
<evidence type="ECO:0008006" key="6">
    <source>
        <dbReference type="Google" id="ProtNLM"/>
    </source>
</evidence>
<proteinExistence type="predicted"/>
<evidence type="ECO:0000313" key="4">
    <source>
        <dbReference type="EnsemblMetazoa" id="ISCW015898-PA"/>
    </source>
</evidence>
<dbReference type="InParanoid" id="B7P4L0"/>
<organism>
    <name type="scientific">Ixodes scapularis</name>
    <name type="common">Black-legged tick</name>
    <name type="synonym">Deer tick</name>
    <dbReference type="NCBI Taxonomy" id="6945"/>
    <lineage>
        <taxon>Eukaryota</taxon>
        <taxon>Metazoa</taxon>
        <taxon>Ecdysozoa</taxon>
        <taxon>Arthropoda</taxon>
        <taxon>Chelicerata</taxon>
        <taxon>Arachnida</taxon>
        <taxon>Acari</taxon>
        <taxon>Parasitiformes</taxon>
        <taxon>Ixodida</taxon>
        <taxon>Ixodoidea</taxon>
        <taxon>Ixodidae</taxon>
        <taxon>Ixodinae</taxon>
        <taxon>Ixodes</taxon>
    </lineage>
</organism>
<keyword evidence="2" id="KW-0732">Signal</keyword>
<feature type="compositionally biased region" description="Basic and acidic residues" evidence="1">
    <location>
        <begin position="51"/>
        <end position="61"/>
    </location>
</feature>
<feature type="chain" id="PRO_5014567896" description="Secreted protein" evidence="2">
    <location>
        <begin position="26"/>
        <end position="105"/>
    </location>
</feature>
<dbReference type="VEuPathDB" id="VectorBase:ISCW015898"/>
<protein>
    <recommendedName>
        <fullName evidence="6">Secreted protein</fullName>
    </recommendedName>
</protein>
<feature type="region of interest" description="Disordered" evidence="1">
    <location>
        <begin position="33"/>
        <end position="81"/>
    </location>
</feature>
<evidence type="ECO:0000313" key="5">
    <source>
        <dbReference type="Proteomes" id="UP000001555"/>
    </source>
</evidence>
<reference evidence="4" key="2">
    <citation type="submission" date="2020-05" db="UniProtKB">
        <authorList>
            <consortium name="EnsemblMetazoa"/>
        </authorList>
    </citation>
    <scope>IDENTIFICATION</scope>
    <source>
        <strain evidence="4">wikel</strain>
    </source>
</reference>
<reference evidence="3 5" key="1">
    <citation type="submission" date="2008-03" db="EMBL/GenBank/DDBJ databases">
        <title>Annotation of Ixodes scapularis.</title>
        <authorList>
            <consortium name="Ixodes scapularis Genome Project Consortium"/>
            <person name="Caler E."/>
            <person name="Hannick L.I."/>
            <person name="Bidwell S."/>
            <person name="Joardar V."/>
            <person name="Thiagarajan M."/>
            <person name="Amedeo P."/>
            <person name="Galinsky K.J."/>
            <person name="Schobel S."/>
            <person name="Inman J."/>
            <person name="Hostetler J."/>
            <person name="Miller J."/>
            <person name="Hammond M."/>
            <person name="Megy K."/>
            <person name="Lawson D."/>
            <person name="Kodira C."/>
            <person name="Sutton G."/>
            <person name="Meyer J."/>
            <person name="Hill C.A."/>
            <person name="Birren B."/>
            <person name="Nene V."/>
            <person name="Collins F."/>
            <person name="Alarcon-Chaidez F."/>
            <person name="Wikel S."/>
            <person name="Strausberg R."/>
        </authorList>
    </citation>
    <scope>NUCLEOTIDE SEQUENCE [LARGE SCALE GENOMIC DNA]</scope>
    <source>
        <strain evidence="5">Wikel</strain>
        <strain evidence="3">Wikel colony</strain>
    </source>
</reference>
<dbReference type="AlphaFoldDB" id="B7P4L0"/>
<keyword evidence="5" id="KW-1185">Reference proteome</keyword>
<feature type="signal peptide" evidence="2">
    <location>
        <begin position="1"/>
        <end position="25"/>
    </location>
</feature>
<dbReference type="VEuPathDB" id="VectorBase:ISCI015898"/>
<evidence type="ECO:0000256" key="1">
    <source>
        <dbReference type="SAM" id="MobiDB-lite"/>
    </source>
</evidence>
<accession>B7P4L0</accession>
<evidence type="ECO:0000256" key="2">
    <source>
        <dbReference type="SAM" id="SignalP"/>
    </source>
</evidence>
<dbReference type="Proteomes" id="UP000001555">
    <property type="component" value="Unassembled WGS sequence"/>
</dbReference>